<feature type="region of interest" description="Disordered" evidence="1">
    <location>
        <begin position="375"/>
        <end position="395"/>
    </location>
</feature>
<dbReference type="EMBL" id="SOQX01000001">
    <property type="protein sequence ID" value="TDY03802.1"/>
    <property type="molecule type" value="Genomic_DNA"/>
</dbReference>
<accession>A0A4R8IRY9</accession>
<evidence type="ECO:0000256" key="2">
    <source>
        <dbReference type="SAM" id="SignalP"/>
    </source>
</evidence>
<proteinExistence type="predicted"/>
<dbReference type="AlphaFoldDB" id="A0A4R8IRY9"/>
<comment type="caution">
    <text evidence="3">The sequence shown here is derived from an EMBL/GenBank/DDBJ whole genome shotgun (WGS) entry which is preliminary data.</text>
</comment>
<evidence type="ECO:0008006" key="5">
    <source>
        <dbReference type="Google" id="ProtNLM"/>
    </source>
</evidence>
<evidence type="ECO:0000313" key="4">
    <source>
        <dbReference type="Proteomes" id="UP000294914"/>
    </source>
</evidence>
<sequence>MTILFRHILAFFLLNALVIASLPAASATSSDTALARLATKLAPGESRELNARVPDEFETYNNFLRHTFTSDCPDQWGEQGHWHRGRGQSFFLGDRTQSTQQRDPDDDDIVFVSYLAGENRWVHNSKTGVRDSNDHHPYSQMALDEKRDRYYRIKNDAVWVYDIEADTHEGYEGPQAWSRVNQSFPANTNSPKEVHEALDHIVMADDKGNVYGVNPDDFSDQTLLGTRSGQSGYQSLMTYNRVRNELLWIGGTNSNSMRMVTLVDAQGNVVAKRNAPDEVSTGIASVRVFYDPSSGNYLLLDNIGSQTPGILWEYSPVKDEWRVAADFSKPEHDWWPGPYCGHVMIPLDGYGVTMWMTRYGTRVYRHKSVFVQGKEPVSKDNPTYEPAPTPESVPSGDHPFYAIAADMQPGEFKAVETTLPPGVEDMSRMNHTNWHPDDDSNGTFGVGWTDRTLFDPRTGRLFNVLMRGNYTESITWLEPDLRWTGIMTPADSGIGGRRPYNRLMDGGDGYMYFAPQAPNDRIGRLTRARYSDPSDWEEVAMPLPMDRSGHAVGDFSTIWHPDIKKFVLYIYGRGQGKLTDAGIADYEQGHVWVWGHGDAGWQHPRNHPDYRGSPGRTQSSGYGGTTLYNPVHREVLIYGGSANWSDPHPLGPQSTATIDRNGQFKRHGPSGQVYTTGSRRLTYHPITGDYILTVRGDDKTDLKMYIGDPPRGKAWKLLYDWEGVSGADRPLHPYENWHRVTPLPGTDVLIWSDLRRGVVLQRLPKAD</sequence>
<name>A0A4R8IRY9_9GAMM</name>
<feature type="chain" id="PRO_5020641344" description="BNR repeat neuraminidase" evidence="2">
    <location>
        <begin position="28"/>
        <end position="767"/>
    </location>
</feature>
<protein>
    <recommendedName>
        <fullName evidence="5">BNR repeat neuraminidase</fullName>
    </recommendedName>
</protein>
<keyword evidence="4" id="KW-1185">Reference proteome</keyword>
<feature type="signal peptide" evidence="2">
    <location>
        <begin position="1"/>
        <end position="27"/>
    </location>
</feature>
<evidence type="ECO:0000313" key="3">
    <source>
        <dbReference type="EMBL" id="TDY03802.1"/>
    </source>
</evidence>
<evidence type="ECO:0000256" key="1">
    <source>
        <dbReference type="SAM" id="MobiDB-lite"/>
    </source>
</evidence>
<dbReference type="OrthoDB" id="9177697at2"/>
<reference evidence="3 4" key="1">
    <citation type="submission" date="2019-03" db="EMBL/GenBank/DDBJ databases">
        <title>Genomic Encyclopedia of Type Strains, Phase IV (KMG-IV): sequencing the most valuable type-strain genomes for metagenomic binning, comparative biology and taxonomic classification.</title>
        <authorList>
            <person name="Goeker M."/>
        </authorList>
    </citation>
    <scope>NUCLEOTIDE SEQUENCE [LARGE SCALE GENOMIC DNA]</scope>
    <source>
        <strain evidence="3 4">DSM 16326</strain>
    </source>
</reference>
<organism evidence="3 4">
    <name type="scientific">Thiohalophilus thiocyanatoxydans</name>
    <dbReference type="NCBI Taxonomy" id="381308"/>
    <lineage>
        <taxon>Bacteria</taxon>
        <taxon>Pseudomonadati</taxon>
        <taxon>Pseudomonadota</taxon>
        <taxon>Gammaproteobacteria</taxon>
        <taxon>Thiohalomonadales</taxon>
        <taxon>Thiohalophilaceae</taxon>
        <taxon>Thiohalophilus</taxon>
    </lineage>
</organism>
<gene>
    <name evidence="3" type="ORF">EDC23_0172</name>
</gene>
<keyword evidence="2" id="KW-0732">Signal</keyword>
<dbReference type="Proteomes" id="UP000294914">
    <property type="component" value="Unassembled WGS sequence"/>
</dbReference>